<dbReference type="PIRSF" id="PIRSF005087">
    <property type="entry name" value="NrdI"/>
    <property type="match status" value="1"/>
</dbReference>
<organism evidence="1 2">
    <name type="scientific">Bacillus cereus 03BB108</name>
    <dbReference type="NCBI Taxonomy" id="451709"/>
    <lineage>
        <taxon>Bacteria</taxon>
        <taxon>Bacillati</taxon>
        <taxon>Bacillota</taxon>
        <taxon>Bacilli</taxon>
        <taxon>Bacillales</taxon>
        <taxon>Bacillaceae</taxon>
        <taxon>Bacillus</taxon>
        <taxon>Bacillus cereus group</taxon>
    </lineage>
</organism>
<dbReference type="InterPro" id="IPR004465">
    <property type="entry name" value="RNR_NrdI"/>
</dbReference>
<dbReference type="PANTHER" id="PTHR37297">
    <property type="entry name" value="PROTEIN NRDI"/>
    <property type="match status" value="1"/>
</dbReference>
<keyword evidence="1" id="KW-0614">Plasmid</keyword>
<reference evidence="1 2" key="1">
    <citation type="journal article" date="2015" name="Genome Announc.">
        <title>Complete genome sequences for 35 biothreat assay-relevant bacillus species.</title>
        <authorList>
            <person name="Johnson S.L."/>
            <person name="Daligault H.E."/>
            <person name="Davenport K.W."/>
            <person name="Jaissle J."/>
            <person name="Frey K.G."/>
            <person name="Ladner J.T."/>
            <person name="Broomall S.M."/>
            <person name="Bishop-Lilly K.A."/>
            <person name="Bruce D.C."/>
            <person name="Gibbons H.S."/>
            <person name="Coyne S.R."/>
            <person name="Lo C.C."/>
            <person name="Meincke L."/>
            <person name="Munk A.C."/>
            <person name="Koroleva G.I."/>
            <person name="Rosenzweig C.N."/>
            <person name="Palacios G.F."/>
            <person name="Redden C.L."/>
            <person name="Minogue T.D."/>
            <person name="Chain P.S."/>
        </authorList>
    </citation>
    <scope>NUCLEOTIDE SEQUENCE [LARGE SCALE GENOMIC DNA]</scope>
    <source>
        <strain evidence="1 2">03BB108</strain>
    </source>
</reference>
<evidence type="ECO:0000313" key="2">
    <source>
        <dbReference type="Proteomes" id="UP000031861"/>
    </source>
</evidence>
<dbReference type="AlphaFoldDB" id="A0AAN0SSM6"/>
<dbReference type="Proteomes" id="UP000031861">
    <property type="component" value="Plasmid pBFI_1"/>
</dbReference>
<gene>
    <name evidence="1" type="primary">nrdI</name>
    <name evidence="1" type="ORF">AK40_5651</name>
</gene>
<sequence>MLIIWESKTGNVSRFIEKLPKELKRNALRISQINNKIREKFVLITYTTGFGAIPEEVNSFLEKNYEYLLGVSASGNKNLGDNYAASADKIAAQYAVPILTKFELSGTKNNIIEFMNKINQLKL</sequence>
<dbReference type="InterPro" id="IPR029039">
    <property type="entry name" value="Flavoprotein-like_sf"/>
</dbReference>
<dbReference type="NCBIfam" id="TIGR00333">
    <property type="entry name" value="nrdI"/>
    <property type="match status" value="1"/>
</dbReference>
<dbReference type="GO" id="GO:0010181">
    <property type="term" value="F:FMN binding"/>
    <property type="evidence" value="ECO:0007669"/>
    <property type="project" value="InterPro"/>
</dbReference>
<dbReference type="SUPFAM" id="SSF52218">
    <property type="entry name" value="Flavoproteins"/>
    <property type="match status" value="1"/>
</dbReference>
<dbReference type="Gene3D" id="3.40.50.360">
    <property type="match status" value="1"/>
</dbReference>
<geneLocation type="plasmid" evidence="1 2">
    <name>pBFI_1</name>
</geneLocation>
<dbReference type="EMBL" id="CP009639">
    <property type="protein sequence ID" value="AJI08978.1"/>
    <property type="molecule type" value="Genomic_DNA"/>
</dbReference>
<dbReference type="PANTHER" id="PTHR37297:SF1">
    <property type="entry name" value="PROTEIN NRDI"/>
    <property type="match status" value="1"/>
</dbReference>
<accession>A0AAN0SSM6</accession>
<name>A0AAN0SSM6_BACCE</name>
<proteinExistence type="predicted"/>
<dbReference type="Pfam" id="PF07972">
    <property type="entry name" value="Flavodoxin_NdrI"/>
    <property type="match status" value="1"/>
</dbReference>
<dbReference type="RefSeq" id="WP_001996002.1">
    <property type="nucleotide sequence ID" value="NZ_CP009639.1"/>
</dbReference>
<evidence type="ECO:0000313" key="1">
    <source>
        <dbReference type="EMBL" id="AJI08978.1"/>
    </source>
</evidence>
<protein>
    <submittedName>
        <fullName evidence="1">NrdI protein</fullName>
    </submittedName>
</protein>